<feature type="region of interest" description="Disordered" evidence="3">
    <location>
        <begin position="42"/>
        <end position="68"/>
    </location>
</feature>
<evidence type="ECO:0000256" key="3">
    <source>
        <dbReference type="SAM" id="MobiDB-lite"/>
    </source>
</evidence>
<evidence type="ECO:0000313" key="6">
    <source>
        <dbReference type="Proteomes" id="UP001529510"/>
    </source>
</evidence>
<dbReference type="InterPro" id="IPR036116">
    <property type="entry name" value="FN3_sf"/>
</dbReference>
<dbReference type="CDD" id="cd00063">
    <property type="entry name" value="FN3"/>
    <property type="match status" value="1"/>
</dbReference>
<dbReference type="InterPro" id="IPR003961">
    <property type="entry name" value="FN3_dom"/>
</dbReference>
<dbReference type="SMART" id="SM00060">
    <property type="entry name" value="FN3"/>
    <property type="match status" value="1"/>
</dbReference>
<feature type="domain" description="Fibronectin type-III" evidence="4">
    <location>
        <begin position="3"/>
        <end position="101"/>
    </location>
</feature>
<evidence type="ECO:0000259" key="4">
    <source>
        <dbReference type="PROSITE" id="PS50853"/>
    </source>
</evidence>
<dbReference type="FunFam" id="2.60.40.10:FF:000019">
    <property type="entry name" value="receptor-type tyrosine-protein phosphatase kappa isoform X2"/>
    <property type="match status" value="1"/>
</dbReference>
<keyword evidence="1" id="KW-0677">Repeat</keyword>
<dbReference type="Gene3D" id="2.60.40.10">
    <property type="entry name" value="Immunoglobulins"/>
    <property type="match status" value="1"/>
</dbReference>
<sequence length="101" mass="11664">MHGPRQLKVVDIKARQVTLRWEPFGYNVTRCHNYSLTVQYRARGGGKEESREVASYDSRSSAPQHTIHNLTPFTNLSVRMVLRNREGVKESPEIHVQTDED</sequence>
<protein>
    <recommendedName>
        <fullName evidence="4">Fibronectin type-III domain-containing protein</fullName>
    </recommendedName>
</protein>
<proteinExistence type="predicted"/>
<feature type="compositionally biased region" description="Polar residues" evidence="3">
    <location>
        <begin position="57"/>
        <end position="68"/>
    </location>
</feature>
<dbReference type="PANTHER" id="PTHR24051:SF11">
    <property type="entry name" value="PROTEIN TYROSINE PHOSPHATASE, RECEPTOR TYPE, M"/>
    <property type="match status" value="1"/>
</dbReference>
<dbReference type="InterPro" id="IPR051622">
    <property type="entry name" value="R-tyr_protein_phosphatases"/>
</dbReference>
<gene>
    <name evidence="5" type="ORF">M9458_005116</name>
</gene>
<keyword evidence="2" id="KW-1015">Disulfide bond</keyword>
<accession>A0ABD0RTS0</accession>
<dbReference type="SUPFAM" id="SSF49265">
    <property type="entry name" value="Fibronectin type III"/>
    <property type="match status" value="1"/>
</dbReference>
<dbReference type="Proteomes" id="UP001529510">
    <property type="component" value="Unassembled WGS sequence"/>
</dbReference>
<dbReference type="Pfam" id="PF00041">
    <property type="entry name" value="fn3"/>
    <property type="match status" value="1"/>
</dbReference>
<organism evidence="5 6">
    <name type="scientific">Cirrhinus mrigala</name>
    <name type="common">Mrigala</name>
    <dbReference type="NCBI Taxonomy" id="683832"/>
    <lineage>
        <taxon>Eukaryota</taxon>
        <taxon>Metazoa</taxon>
        <taxon>Chordata</taxon>
        <taxon>Craniata</taxon>
        <taxon>Vertebrata</taxon>
        <taxon>Euteleostomi</taxon>
        <taxon>Actinopterygii</taxon>
        <taxon>Neopterygii</taxon>
        <taxon>Teleostei</taxon>
        <taxon>Ostariophysi</taxon>
        <taxon>Cypriniformes</taxon>
        <taxon>Cyprinidae</taxon>
        <taxon>Labeoninae</taxon>
        <taxon>Labeonini</taxon>
        <taxon>Cirrhinus</taxon>
    </lineage>
</organism>
<name>A0ABD0RTS0_CIRMR</name>
<reference evidence="5 6" key="1">
    <citation type="submission" date="2024-05" db="EMBL/GenBank/DDBJ databases">
        <title>Genome sequencing and assembly of Indian major carp, Cirrhinus mrigala (Hamilton, 1822).</title>
        <authorList>
            <person name="Mohindra V."/>
            <person name="Chowdhury L.M."/>
            <person name="Lal K."/>
            <person name="Jena J.K."/>
        </authorList>
    </citation>
    <scope>NUCLEOTIDE SEQUENCE [LARGE SCALE GENOMIC DNA]</scope>
    <source>
        <strain evidence="5">CM1030</strain>
        <tissue evidence="5">Blood</tissue>
    </source>
</reference>
<dbReference type="AlphaFoldDB" id="A0ABD0RTS0"/>
<feature type="non-terminal residue" evidence="5">
    <location>
        <position position="101"/>
    </location>
</feature>
<dbReference type="EMBL" id="JAMKFB020000002">
    <property type="protein sequence ID" value="KAL0201929.1"/>
    <property type="molecule type" value="Genomic_DNA"/>
</dbReference>
<comment type="caution">
    <text evidence="5">The sequence shown here is derived from an EMBL/GenBank/DDBJ whole genome shotgun (WGS) entry which is preliminary data.</text>
</comment>
<keyword evidence="6" id="KW-1185">Reference proteome</keyword>
<feature type="compositionally biased region" description="Basic and acidic residues" evidence="3">
    <location>
        <begin position="45"/>
        <end position="54"/>
    </location>
</feature>
<dbReference type="PANTHER" id="PTHR24051">
    <property type="entry name" value="SUSHI DOMAIN-CONTAINING PROTEIN 1"/>
    <property type="match status" value="1"/>
</dbReference>
<dbReference type="PROSITE" id="PS50853">
    <property type="entry name" value="FN3"/>
    <property type="match status" value="1"/>
</dbReference>
<dbReference type="InterPro" id="IPR013783">
    <property type="entry name" value="Ig-like_fold"/>
</dbReference>
<evidence type="ECO:0000313" key="5">
    <source>
        <dbReference type="EMBL" id="KAL0201929.1"/>
    </source>
</evidence>
<evidence type="ECO:0000256" key="2">
    <source>
        <dbReference type="ARBA" id="ARBA00023157"/>
    </source>
</evidence>
<evidence type="ECO:0000256" key="1">
    <source>
        <dbReference type="ARBA" id="ARBA00022737"/>
    </source>
</evidence>